<feature type="compositionally biased region" description="Basic and acidic residues" evidence="1">
    <location>
        <begin position="10"/>
        <end position="20"/>
    </location>
</feature>
<protein>
    <submittedName>
        <fullName evidence="2">Uncharacterized protein</fullName>
    </submittedName>
</protein>
<feature type="region of interest" description="Disordered" evidence="1">
    <location>
        <begin position="1"/>
        <end position="20"/>
    </location>
</feature>
<feature type="region of interest" description="Disordered" evidence="1">
    <location>
        <begin position="27"/>
        <end position="82"/>
    </location>
</feature>
<sequence length="82" mass="8579">MGVATGFEKLGIDARPSVRHEQRAQLELRGPAGRQQDVGRPGALHQTVESSVGFEPTTARLGKKGVAGSGKLSAGRMVRAAQ</sequence>
<proteinExistence type="predicted"/>
<dbReference type="EMBL" id="LAZR01056580">
    <property type="protein sequence ID" value="KKK73887.1"/>
    <property type="molecule type" value="Genomic_DNA"/>
</dbReference>
<name>A0A0F8XXS9_9ZZZZ</name>
<evidence type="ECO:0000256" key="1">
    <source>
        <dbReference type="SAM" id="MobiDB-lite"/>
    </source>
</evidence>
<comment type="caution">
    <text evidence="2">The sequence shown here is derived from an EMBL/GenBank/DDBJ whole genome shotgun (WGS) entry which is preliminary data.</text>
</comment>
<feature type="non-terminal residue" evidence="2">
    <location>
        <position position="82"/>
    </location>
</feature>
<accession>A0A0F8XXS9</accession>
<organism evidence="2">
    <name type="scientific">marine sediment metagenome</name>
    <dbReference type="NCBI Taxonomy" id="412755"/>
    <lineage>
        <taxon>unclassified sequences</taxon>
        <taxon>metagenomes</taxon>
        <taxon>ecological metagenomes</taxon>
    </lineage>
</organism>
<reference evidence="2" key="1">
    <citation type="journal article" date="2015" name="Nature">
        <title>Complex archaea that bridge the gap between prokaryotes and eukaryotes.</title>
        <authorList>
            <person name="Spang A."/>
            <person name="Saw J.H."/>
            <person name="Jorgensen S.L."/>
            <person name="Zaremba-Niedzwiedzka K."/>
            <person name="Martijn J."/>
            <person name="Lind A.E."/>
            <person name="van Eijk R."/>
            <person name="Schleper C."/>
            <person name="Guy L."/>
            <person name="Ettema T.J."/>
        </authorList>
    </citation>
    <scope>NUCLEOTIDE SEQUENCE</scope>
</reference>
<dbReference type="AlphaFoldDB" id="A0A0F8XXS9"/>
<evidence type="ECO:0000313" key="2">
    <source>
        <dbReference type="EMBL" id="KKK73887.1"/>
    </source>
</evidence>
<gene>
    <name evidence="2" type="ORF">LCGC14_2889320</name>
</gene>